<dbReference type="AlphaFoldDB" id="A0A7T7HMZ7"/>
<name>A0A7T7HMZ7_9HYPH</name>
<proteinExistence type="predicted"/>
<accession>A0A7T7HMZ7</accession>
<dbReference type="KEGG" id="mlut:JET14_08790"/>
<dbReference type="InterPro" id="IPR014917">
    <property type="entry name" value="DUF1800"/>
</dbReference>
<organism evidence="1 2">
    <name type="scientific">Martelella lutilitoris</name>
    <dbReference type="NCBI Taxonomy" id="2583532"/>
    <lineage>
        <taxon>Bacteria</taxon>
        <taxon>Pseudomonadati</taxon>
        <taxon>Pseudomonadota</taxon>
        <taxon>Alphaproteobacteria</taxon>
        <taxon>Hyphomicrobiales</taxon>
        <taxon>Aurantimonadaceae</taxon>
        <taxon>Martelella</taxon>
    </lineage>
</organism>
<dbReference type="Pfam" id="PF08811">
    <property type="entry name" value="DUF1800"/>
    <property type="match status" value="1"/>
</dbReference>
<evidence type="ECO:0000313" key="2">
    <source>
        <dbReference type="Proteomes" id="UP000596083"/>
    </source>
</evidence>
<dbReference type="Proteomes" id="UP000596083">
    <property type="component" value="Chromosome"/>
</dbReference>
<reference evidence="1 2" key="1">
    <citation type="submission" date="2020-12" db="EMBL/GenBank/DDBJ databases">
        <authorList>
            <person name="Zheng R.K."/>
            <person name="Sun C.M."/>
        </authorList>
    </citation>
    <scope>NUCLEOTIDE SEQUENCE [LARGE SCALE GENOMIC DNA]</scope>
    <source>
        <strain evidence="1 2">ZRK001</strain>
    </source>
</reference>
<dbReference type="EMBL" id="CP066786">
    <property type="protein sequence ID" value="QQM32215.1"/>
    <property type="molecule type" value="Genomic_DNA"/>
</dbReference>
<evidence type="ECO:0000313" key="1">
    <source>
        <dbReference type="EMBL" id="QQM32215.1"/>
    </source>
</evidence>
<protein>
    <submittedName>
        <fullName evidence="1">DUF1800 domain-containing protein</fullName>
    </submittedName>
</protein>
<dbReference type="RefSeq" id="WP_200337680.1">
    <property type="nucleotide sequence ID" value="NZ_CP066786.1"/>
</dbReference>
<sequence>MSRQSAISAVRFGYGLRPGEDAPSTPEGIARQLRSAKSEVLLFPCEGVEAVRERAVRTFNKRRDTRKTLEGEPLREALRTIRQENDQRFRDDVNARIAQSVASPNGFSERLASFWADHFSVSFRKNEDMRLFAPLFEAEAIRPNLAGNFATLLKSATLHPAMLFYLDQWLSVGPNSARAGKRGLNENHGRELLELHTMGAGSGYTQTDVRQAAFLLTGLTVDRGAARTIFDDKRAEPGTFSILDKSYGAERDDIVEIETFLDDLASRPETARYISGKLARYFLSEHPPSDVVSNMIAVWTRTGGNLPAVYEAMLSASKALAMPPQNIKQPFDYVVSSLRALGVDGNSLVVDRKLGNLVSYWLQRLGQPVWDPPSPEGFESGRASWVNGNQLAGRIVIARNIVRKFGGAPDPSLLAEHALGPLLTENTRTLVKRAPNRMAAVTLVLASPEFNLR</sequence>
<gene>
    <name evidence="1" type="ORF">JET14_08790</name>
</gene>